<keyword evidence="1" id="KW-0732">Signal</keyword>
<evidence type="ECO:0000313" key="3">
    <source>
        <dbReference type="Proteomes" id="UP000625711"/>
    </source>
</evidence>
<name>A0A834M5N8_RHYFE</name>
<proteinExistence type="predicted"/>
<dbReference type="Proteomes" id="UP000625711">
    <property type="component" value="Unassembled WGS sequence"/>
</dbReference>
<reference evidence="2" key="1">
    <citation type="submission" date="2020-08" db="EMBL/GenBank/DDBJ databases">
        <title>Genome sequencing and assembly of the red palm weevil Rhynchophorus ferrugineus.</title>
        <authorList>
            <person name="Dias G.B."/>
            <person name="Bergman C.M."/>
            <person name="Manee M."/>
        </authorList>
    </citation>
    <scope>NUCLEOTIDE SEQUENCE</scope>
    <source>
        <strain evidence="2">AA-2017</strain>
        <tissue evidence="2">Whole larva</tissue>
    </source>
</reference>
<sequence length="187" mass="18720">MFYNIITFAATLTFANAGFLQAPAAVAYSSAASVTSSVTATSQIHPSVISAYRAAPIVARAVAAPGIASAASVASAPYLTKSAPFVTAYSTATYNPPTFLQNYAAPALAYSAPAVARAVASAPALAYSTASSLAYNAAPAFAYSTVPALAYSATPAFAYSTASAIAYSTTQNLGYSGPVIAKAIAAW</sequence>
<feature type="chain" id="PRO_5032709947" evidence="1">
    <location>
        <begin position="18"/>
        <end position="187"/>
    </location>
</feature>
<dbReference type="EMBL" id="JAACXV010014387">
    <property type="protein sequence ID" value="KAF7267780.1"/>
    <property type="molecule type" value="Genomic_DNA"/>
</dbReference>
<feature type="signal peptide" evidence="1">
    <location>
        <begin position="1"/>
        <end position="17"/>
    </location>
</feature>
<gene>
    <name evidence="2" type="ORF">GWI33_019017</name>
</gene>
<evidence type="ECO:0000256" key="1">
    <source>
        <dbReference type="SAM" id="SignalP"/>
    </source>
</evidence>
<accession>A0A834M5N8</accession>
<evidence type="ECO:0000313" key="2">
    <source>
        <dbReference type="EMBL" id="KAF7267780.1"/>
    </source>
</evidence>
<protein>
    <submittedName>
        <fullName evidence="2">Uncharacterized protein</fullName>
    </submittedName>
</protein>
<keyword evidence="3" id="KW-1185">Reference proteome</keyword>
<comment type="caution">
    <text evidence="2">The sequence shown here is derived from an EMBL/GenBank/DDBJ whole genome shotgun (WGS) entry which is preliminary data.</text>
</comment>
<dbReference type="AlphaFoldDB" id="A0A834M5N8"/>
<organism evidence="2 3">
    <name type="scientific">Rhynchophorus ferrugineus</name>
    <name type="common">Red palm weevil</name>
    <name type="synonym">Curculio ferrugineus</name>
    <dbReference type="NCBI Taxonomy" id="354439"/>
    <lineage>
        <taxon>Eukaryota</taxon>
        <taxon>Metazoa</taxon>
        <taxon>Ecdysozoa</taxon>
        <taxon>Arthropoda</taxon>
        <taxon>Hexapoda</taxon>
        <taxon>Insecta</taxon>
        <taxon>Pterygota</taxon>
        <taxon>Neoptera</taxon>
        <taxon>Endopterygota</taxon>
        <taxon>Coleoptera</taxon>
        <taxon>Polyphaga</taxon>
        <taxon>Cucujiformia</taxon>
        <taxon>Curculionidae</taxon>
        <taxon>Dryophthorinae</taxon>
        <taxon>Rhynchophorus</taxon>
    </lineage>
</organism>